<dbReference type="Proteomes" id="UP001217417">
    <property type="component" value="Unassembled WGS sequence"/>
</dbReference>
<protein>
    <submittedName>
        <fullName evidence="1">Uncharacterized protein</fullName>
    </submittedName>
</protein>
<dbReference type="RefSeq" id="XP_056040380.1">
    <property type="nucleotide sequence ID" value="XM_056188930.1"/>
</dbReference>
<name>A0AAD7QL40_9ASCO</name>
<evidence type="ECO:0000313" key="1">
    <source>
        <dbReference type="EMBL" id="KAJ8096930.1"/>
    </source>
</evidence>
<organism evidence="1 2">
    <name type="scientific">Lipomyces tetrasporus</name>
    <dbReference type="NCBI Taxonomy" id="54092"/>
    <lineage>
        <taxon>Eukaryota</taxon>
        <taxon>Fungi</taxon>
        <taxon>Dikarya</taxon>
        <taxon>Ascomycota</taxon>
        <taxon>Saccharomycotina</taxon>
        <taxon>Lipomycetes</taxon>
        <taxon>Lipomycetales</taxon>
        <taxon>Lipomycetaceae</taxon>
        <taxon>Lipomyces</taxon>
    </lineage>
</organism>
<sequence>MKVDEEDDCGAIVILRVSRNYATVRLLPKILVALPSGTMFMTVDGAYVNASFGSLNQLLVILVISCSPYHTSNAFGSGFLER</sequence>
<dbReference type="AlphaFoldDB" id="A0AAD7QL40"/>
<keyword evidence="2" id="KW-1185">Reference proteome</keyword>
<proteinExistence type="predicted"/>
<dbReference type="GeneID" id="80884096"/>
<evidence type="ECO:0000313" key="2">
    <source>
        <dbReference type="Proteomes" id="UP001217417"/>
    </source>
</evidence>
<reference evidence="1" key="1">
    <citation type="submission" date="2023-03" db="EMBL/GenBank/DDBJ databases">
        <title>Near-Complete genome sequence of Lipomyces tetrasporous NRRL Y-64009, an oleaginous yeast capable of growing on lignocellulosic hydrolysates.</title>
        <authorList>
            <consortium name="Lawrence Berkeley National Laboratory"/>
            <person name="Jagtap S.S."/>
            <person name="Liu J.-J."/>
            <person name="Walukiewicz H.E."/>
            <person name="Pangilinan J."/>
            <person name="Lipzen A."/>
            <person name="Ahrendt S."/>
            <person name="Koriabine M."/>
            <person name="Cobaugh K."/>
            <person name="Salamov A."/>
            <person name="Yoshinaga Y."/>
            <person name="Ng V."/>
            <person name="Daum C."/>
            <person name="Grigoriev I.V."/>
            <person name="Slininger P.J."/>
            <person name="Dien B.S."/>
            <person name="Jin Y.-S."/>
            <person name="Rao C.V."/>
        </authorList>
    </citation>
    <scope>NUCLEOTIDE SEQUENCE</scope>
    <source>
        <strain evidence="1">NRRL Y-64009</strain>
    </source>
</reference>
<dbReference type="EMBL" id="JARPMG010000013">
    <property type="protein sequence ID" value="KAJ8096930.1"/>
    <property type="molecule type" value="Genomic_DNA"/>
</dbReference>
<comment type="caution">
    <text evidence="1">The sequence shown here is derived from an EMBL/GenBank/DDBJ whole genome shotgun (WGS) entry which is preliminary data.</text>
</comment>
<accession>A0AAD7QL40</accession>
<gene>
    <name evidence="1" type="ORF">POJ06DRAFT_263778</name>
</gene>